<sequence>MGVLRLPRPAGIYIPNTTRTVTTDMISPPMSPDANFDFETLVPSARPALEYISRKLLQKSMHLTLLVGWEKPFPTSQSSDLTVIPVTLLDQQSRKVLERIIEKASRKFSLGQSWVDALAAGQMQRHSNEYLIEQSLRQNEILFSEEGLTLLSIDRVYMFKRRLCMLSQGKTRIPEETYISSCVHLLRQTIKHLQGRPFSKSFFHRVYDHLDVSDHVLVKVSDAYRAKYRQDGIIFPRVQRKQEYQRRFPVRGPKIGHRQQPPTPPRSGTPLRRDPKTPVSASDVTPITRNEWNILIGPEFHQNKRTVTMWIPSPEMAVR</sequence>
<protein>
    <recommendedName>
        <fullName evidence="2">DUF7582 domain-containing protein</fullName>
    </recommendedName>
</protein>
<dbReference type="Proteomes" id="UP001583193">
    <property type="component" value="Unassembled WGS sequence"/>
</dbReference>
<name>A0ABR3XXJ2_9EURO</name>
<feature type="domain" description="DUF7582" evidence="2">
    <location>
        <begin position="40"/>
        <end position="230"/>
    </location>
</feature>
<keyword evidence="4" id="KW-1185">Reference proteome</keyword>
<dbReference type="EMBL" id="JAVDPF010000009">
    <property type="protein sequence ID" value="KAL1880318.1"/>
    <property type="molecule type" value="Genomic_DNA"/>
</dbReference>
<dbReference type="InterPro" id="IPR056004">
    <property type="entry name" value="DUF7582"/>
</dbReference>
<evidence type="ECO:0000313" key="3">
    <source>
        <dbReference type="EMBL" id="KAL1880318.1"/>
    </source>
</evidence>
<reference evidence="3 4" key="1">
    <citation type="journal article" date="2024" name="IMA Fungus">
        <title>IMA Genome - F19 : A genome assembly and annotation guide to empower mycologists, including annotated draft genome sequences of Ceratocystis pirilliformis, Diaporthe australafricana, Fusarium ophioides, Paecilomyces lecythidis, and Sporothrix stenoceras.</title>
        <authorList>
            <person name="Aylward J."/>
            <person name="Wilson A.M."/>
            <person name="Visagie C.M."/>
            <person name="Spraker J."/>
            <person name="Barnes I."/>
            <person name="Buitendag C."/>
            <person name="Ceriani C."/>
            <person name="Del Mar Angel L."/>
            <person name="du Plessis D."/>
            <person name="Fuchs T."/>
            <person name="Gasser K."/>
            <person name="Kramer D."/>
            <person name="Li W."/>
            <person name="Munsamy K."/>
            <person name="Piso A."/>
            <person name="Price J.L."/>
            <person name="Sonnekus B."/>
            <person name="Thomas C."/>
            <person name="van der Nest A."/>
            <person name="van Dijk A."/>
            <person name="van Heerden A."/>
            <person name="van Vuuren N."/>
            <person name="Yilmaz N."/>
            <person name="Duong T.A."/>
            <person name="van der Merwe N.A."/>
            <person name="Wingfield M.J."/>
            <person name="Wingfield B.D."/>
        </authorList>
    </citation>
    <scope>NUCLEOTIDE SEQUENCE [LARGE SCALE GENOMIC DNA]</scope>
    <source>
        <strain evidence="3 4">CMW 18167</strain>
    </source>
</reference>
<evidence type="ECO:0000313" key="4">
    <source>
        <dbReference type="Proteomes" id="UP001583193"/>
    </source>
</evidence>
<accession>A0ABR3XXJ2</accession>
<comment type="caution">
    <text evidence="3">The sequence shown here is derived from an EMBL/GenBank/DDBJ whole genome shotgun (WGS) entry which is preliminary data.</text>
</comment>
<dbReference type="Pfam" id="PF24483">
    <property type="entry name" value="DUF7582"/>
    <property type="match status" value="1"/>
</dbReference>
<proteinExistence type="predicted"/>
<evidence type="ECO:0000256" key="1">
    <source>
        <dbReference type="SAM" id="MobiDB-lite"/>
    </source>
</evidence>
<evidence type="ECO:0000259" key="2">
    <source>
        <dbReference type="Pfam" id="PF24483"/>
    </source>
</evidence>
<organism evidence="3 4">
    <name type="scientific">Paecilomyces lecythidis</name>
    <dbReference type="NCBI Taxonomy" id="3004212"/>
    <lineage>
        <taxon>Eukaryota</taxon>
        <taxon>Fungi</taxon>
        <taxon>Dikarya</taxon>
        <taxon>Ascomycota</taxon>
        <taxon>Pezizomycotina</taxon>
        <taxon>Eurotiomycetes</taxon>
        <taxon>Eurotiomycetidae</taxon>
        <taxon>Eurotiales</taxon>
        <taxon>Thermoascaceae</taxon>
        <taxon>Paecilomyces</taxon>
    </lineage>
</organism>
<feature type="region of interest" description="Disordered" evidence="1">
    <location>
        <begin position="246"/>
        <end position="284"/>
    </location>
</feature>
<gene>
    <name evidence="3" type="ORF">Plec18167_003721</name>
</gene>